<evidence type="ECO:0000256" key="7">
    <source>
        <dbReference type="ARBA" id="ARBA00022714"/>
    </source>
</evidence>
<comment type="pathway">
    <text evidence="1 13">Cofactor biosynthesis; biotin biosynthesis; biotin from 7,8-diaminononanoate: step 2/2.</text>
</comment>
<proteinExistence type="inferred from homology"/>
<dbReference type="PROSITE" id="PS51918">
    <property type="entry name" value="RADICAL_SAM"/>
    <property type="match status" value="1"/>
</dbReference>
<evidence type="ECO:0000313" key="16">
    <source>
        <dbReference type="EMBL" id="QTX32200.1"/>
    </source>
</evidence>
<comment type="subunit">
    <text evidence="13">Homodimer.</text>
</comment>
<keyword evidence="5 13" id="KW-0808">Transferase</keyword>
<keyword evidence="10 13" id="KW-0408">Iron</keyword>
<evidence type="ECO:0000256" key="6">
    <source>
        <dbReference type="ARBA" id="ARBA00022691"/>
    </source>
</evidence>
<gene>
    <name evidence="13 16" type="primary">bioB</name>
    <name evidence="16" type="ORF">KAR29_12970</name>
</gene>
<evidence type="ECO:0000256" key="1">
    <source>
        <dbReference type="ARBA" id="ARBA00004942"/>
    </source>
</evidence>
<dbReference type="SUPFAM" id="SSF102114">
    <property type="entry name" value="Radical SAM enzymes"/>
    <property type="match status" value="1"/>
</dbReference>
<keyword evidence="8 13" id="KW-0479">Metal-binding</keyword>
<protein>
    <recommendedName>
        <fullName evidence="3 13">Biotin synthase</fullName>
        <ecNumber evidence="3 13">2.8.1.6</ecNumber>
    </recommendedName>
</protein>
<evidence type="ECO:0000256" key="8">
    <source>
        <dbReference type="ARBA" id="ARBA00022723"/>
    </source>
</evidence>
<dbReference type="InterPro" id="IPR002684">
    <property type="entry name" value="Biotin_synth/BioAB"/>
</dbReference>
<dbReference type="RefSeq" id="WP_274373416.1">
    <property type="nucleotide sequence ID" value="NZ_CP072943.1"/>
</dbReference>
<feature type="binding site" evidence="13 14">
    <location>
        <position position="107"/>
    </location>
    <ligand>
        <name>[2Fe-2S] cluster</name>
        <dbReference type="ChEBI" id="CHEBI:190135"/>
    </ligand>
</feature>
<comment type="catalytic activity">
    <reaction evidence="12 13">
        <text>(4R,5S)-dethiobiotin + (sulfur carrier)-SH + 2 reduced [2Fe-2S]-[ferredoxin] + 2 S-adenosyl-L-methionine = (sulfur carrier)-H + biotin + 2 5'-deoxyadenosine + 2 L-methionine + 2 oxidized [2Fe-2S]-[ferredoxin]</text>
        <dbReference type="Rhea" id="RHEA:22060"/>
        <dbReference type="Rhea" id="RHEA-COMP:10000"/>
        <dbReference type="Rhea" id="RHEA-COMP:10001"/>
        <dbReference type="Rhea" id="RHEA-COMP:14737"/>
        <dbReference type="Rhea" id="RHEA-COMP:14739"/>
        <dbReference type="ChEBI" id="CHEBI:17319"/>
        <dbReference type="ChEBI" id="CHEBI:29917"/>
        <dbReference type="ChEBI" id="CHEBI:33737"/>
        <dbReference type="ChEBI" id="CHEBI:33738"/>
        <dbReference type="ChEBI" id="CHEBI:57586"/>
        <dbReference type="ChEBI" id="CHEBI:57844"/>
        <dbReference type="ChEBI" id="CHEBI:59789"/>
        <dbReference type="ChEBI" id="CHEBI:64428"/>
        <dbReference type="ChEBI" id="CHEBI:149473"/>
        <dbReference type="EC" id="2.8.1.6"/>
    </reaction>
</comment>
<dbReference type="EC" id="2.8.1.6" evidence="3 13"/>
<evidence type="ECO:0000256" key="4">
    <source>
        <dbReference type="ARBA" id="ARBA00022485"/>
    </source>
</evidence>
<reference evidence="17" key="1">
    <citation type="submission" date="2021-04" db="EMBL/GenBank/DDBJ databases">
        <title>A novel Synergistetes isolate from a pyrite-forming mixed culture.</title>
        <authorList>
            <person name="Bunk B."/>
            <person name="Sproer C."/>
            <person name="Spring S."/>
            <person name="Pester M."/>
        </authorList>
    </citation>
    <scope>NUCLEOTIDE SEQUENCE [LARGE SCALE GENOMIC DNA]</scope>
    <source>
        <strain evidence="17">J.5.4.2-T.3.5.2</strain>
    </source>
</reference>
<feature type="binding site" evidence="13 14">
    <location>
        <position position="64"/>
    </location>
    <ligand>
        <name>[4Fe-4S] cluster</name>
        <dbReference type="ChEBI" id="CHEBI:49883"/>
        <note>4Fe-4S-S-AdoMet</note>
    </ligand>
</feature>
<feature type="binding site" evidence="13 14">
    <location>
        <position position="268"/>
    </location>
    <ligand>
        <name>[2Fe-2S] cluster</name>
        <dbReference type="ChEBI" id="CHEBI:190135"/>
    </ligand>
</feature>
<evidence type="ECO:0000256" key="12">
    <source>
        <dbReference type="ARBA" id="ARBA00051157"/>
    </source>
</evidence>
<organism evidence="16 17">
    <name type="scientific">Aminithiophilus ramosus</name>
    <dbReference type="NCBI Taxonomy" id="3029084"/>
    <lineage>
        <taxon>Bacteria</taxon>
        <taxon>Thermotogati</taxon>
        <taxon>Synergistota</taxon>
        <taxon>Synergistia</taxon>
        <taxon>Synergistales</taxon>
        <taxon>Aminithiophilaceae</taxon>
        <taxon>Aminithiophilus</taxon>
    </lineage>
</organism>
<dbReference type="GO" id="GO:0004076">
    <property type="term" value="F:biotin synthase activity"/>
    <property type="evidence" value="ECO:0007669"/>
    <property type="project" value="UniProtKB-UniRule"/>
</dbReference>
<dbReference type="SMART" id="SM00876">
    <property type="entry name" value="BATS"/>
    <property type="match status" value="1"/>
</dbReference>
<dbReference type="InterPro" id="IPR006638">
    <property type="entry name" value="Elp3/MiaA/NifB-like_rSAM"/>
</dbReference>
<evidence type="ECO:0000256" key="5">
    <source>
        <dbReference type="ARBA" id="ARBA00022679"/>
    </source>
</evidence>
<dbReference type="Gene3D" id="3.20.20.70">
    <property type="entry name" value="Aldolase class I"/>
    <property type="match status" value="1"/>
</dbReference>
<dbReference type="SFLD" id="SFLDG01278">
    <property type="entry name" value="biotin_synthase_like"/>
    <property type="match status" value="1"/>
</dbReference>
<dbReference type="GO" id="GO:0009102">
    <property type="term" value="P:biotin biosynthetic process"/>
    <property type="evidence" value="ECO:0007669"/>
    <property type="project" value="UniProtKB-UniRule"/>
</dbReference>
<name>A0A9Q7EX61_9BACT</name>
<feature type="binding site" evidence="13 14">
    <location>
        <position position="138"/>
    </location>
    <ligand>
        <name>[2Fe-2S] cluster</name>
        <dbReference type="ChEBI" id="CHEBI:190135"/>
    </ligand>
</feature>
<keyword evidence="17" id="KW-1185">Reference proteome</keyword>
<dbReference type="SFLD" id="SFLDG01060">
    <property type="entry name" value="BATS_domain_containing"/>
    <property type="match status" value="1"/>
</dbReference>
<dbReference type="PANTHER" id="PTHR22976">
    <property type="entry name" value="BIOTIN SYNTHASE"/>
    <property type="match status" value="1"/>
</dbReference>
<dbReference type="GO" id="GO:0005506">
    <property type="term" value="F:iron ion binding"/>
    <property type="evidence" value="ECO:0007669"/>
    <property type="project" value="UniProtKB-UniRule"/>
</dbReference>
<sequence length="320" mass="33774">MITSVGDALDRLEAGLSLSREEALFLYESPSTEALLAGAAEVRRRFGRRGVSLCAIHSVRTARCSEDCLFCAQSSRSVAFLDPSSLSDEALVDRARAIEASGVRRFSLVASGRSPGGDLDRWLDLIARLGKATGLSLCASFGLIDVEEARRLKAAGLSRYHCNLETSESFFPSLCGSHSFREKVRTLRAARQGGLSLCSGGIIGLGESDADRLDLGLALAEIGPESVPVNLLHPLAGTPLAGRSRPEADAVLRLCALWRFLLPRSRLRLAGGRSALGDALAAALKGPVDGLLTGDYLTTTGSDVAKDRALLVSLGLEAAP</sequence>
<dbReference type="EMBL" id="CP072943">
    <property type="protein sequence ID" value="QTX32200.1"/>
    <property type="molecule type" value="Genomic_DNA"/>
</dbReference>
<evidence type="ECO:0000256" key="13">
    <source>
        <dbReference type="HAMAP-Rule" id="MF_01694"/>
    </source>
</evidence>
<comment type="cofactor">
    <cofactor evidence="14">
        <name>[2Fe-2S] cluster</name>
        <dbReference type="ChEBI" id="CHEBI:190135"/>
    </cofactor>
    <text evidence="14">Binds 1 [2Fe-2S] cluster. The cluster is coordinated with 3 cysteines and 1 arginine.</text>
</comment>
<evidence type="ECO:0000256" key="14">
    <source>
        <dbReference type="PIRSR" id="PIRSR001619-1"/>
    </source>
</evidence>
<dbReference type="KEGG" id="aram:KAR29_12970"/>
<keyword evidence="11 13" id="KW-0411">Iron-sulfur</keyword>
<dbReference type="InterPro" id="IPR058240">
    <property type="entry name" value="rSAM_sf"/>
</dbReference>
<dbReference type="AlphaFoldDB" id="A0A9Q7EX61"/>
<evidence type="ECO:0000256" key="3">
    <source>
        <dbReference type="ARBA" id="ARBA00012236"/>
    </source>
</evidence>
<keyword evidence="7 13" id="KW-0001">2Fe-2S</keyword>
<comment type="cofactor">
    <cofactor evidence="13 14">
        <name>[4Fe-4S] cluster</name>
        <dbReference type="ChEBI" id="CHEBI:49883"/>
    </cofactor>
    <text evidence="13 14">Binds 1 [4Fe-4S] cluster. The cluster is coordinated with 3 cysteines and an exchangeable S-adenosyl-L-methionine.</text>
</comment>
<feature type="binding site" evidence="13 14">
    <location>
        <position position="68"/>
    </location>
    <ligand>
        <name>[4Fe-4S] cluster</name>
        <dbReference type="ChEBI" id="CHEBI:49883"/>
        <note>4Fe-4S-S-AdoMet</note>
    </ligand>
</feature>
<keyword evidence="4 13" id="KW-0004">4Fe-4S</keyword>
<dbReference type="InterPro" id="IPR010722">
    <property type="entry name" value="BATS_dom"/>
</dbReference>
<accession>A0A9Q7EX61</accession>
<comment type="cofactor">
    <cofactor evidence="13">
        <name>[2Fe-2S] cluster</name>
        <dbReference type="ChEBI" id="CHEBI:190135"/>
    </cofactor>
    <text evidence="13">Binds 1 [2Fe-2S] cluster. The cluster is coordinated with 3 cysteines and 1 arginine.</text>
</comment>
<comment type="function">
    <text evidence="13">Catalyzes the conversion of dethiobiotin (DTB) to biotin by the insertion of a sulfur atom into dethiobiotin via a radical-based mechanism.</text>
</comment>
<evidence type="ECO:0000313" key="17">
    <source>
        <dbReference type="Proteomes" id="UP000671879"/>
    </source>
</evidence>
<evidence type="ECO:0000259" key="15">
    <source>
        <dbReference type="PROSITE" id="PS51918"/>
    </source>
</evidence>
<dbReference type="InterPro" id="IPR007197">
    <property type="entry name" value="rSAM"/>
</dbReference>
<evidence type="ECO:0000256" key="2">
    <source>
        <dbReference type="ARBA" id="ARBA00010765"/>
    </source>
</evidence>
<dbReference type="Pfam" id="PF04055">
    <property type="entry name" value="Radical_SAM"/>
    <property type="match status" value="1"/>
</dbReference>
<dbReference type="InterPro" id="IPR013785">
    <property type="entry name" value="Aldolase_TIM"/>
</dbReference>
<keyword evidence="9 13" id="KW-0093">Biotin biosynthesis</keyword>
<feature type="binding site" evidence="13 14">
    <location>
        <position position="198"/>
    </location>
    <ligand>
        <name>[2Fe-2S] cluster</name>
        <dbReference type="ChEBI" id="CHEBI:190135"/>
    </ligand>
</feature>
<keyword evidence="6 13" id="KW-0949">S-adenosyl-L-methionine</keyword>
<evidence type="ECO:0000256" key="9">
    <source>
        <dbReference type="ARBA" id="ARBA00022756"/>
    </source>
</evidence>
<dbReference type="GO" id="GO:0051539">
    <property type="term" value="F:4 iron, 4 sulfur cluster binding"/>
    <property type="evidence" value="ECO:0007669"/>
    <property type="project" value="UniProtKB-KW"/>
</dbReference>
<dbReference type="Proteomes" id="UP000671879">
    <property type="component" value="Chromosome"/>
</dbReference>
<evidence type="ECO:0000256" key="11">
    <source>
        <dbReference type="ARBA" id="ARBA00023014"/>
    </source>
</evidence>
<dbReference type="SMART" id="SM00729">
    <property type="entry name" value="Elp3"/>
    <property type="match status" value="1"/>
</dbReference>
<comment type="similarity">
    <text evidence="2 13">Belongs to the radical SAM superfamily. Biotin synthase family.</text>
</comment>
<dbReference type="NCBIfam" id="TIGR00433">
    <property type="entry name" value="bioB"/>
    <property type="match status" value="1"/>
</dbReference>
<dbReference type="InterPro" id="IPR024177">
    <property type="entry name" value="Biotin_synthase"/>
</dbReference>
<feature type="binding site" evidence="13 14">
    <location>
        <position position="71"/>
    </location>
    <ligand>
        <name>[4Fe-4S] cluster</name>
        <dbReference type="ChEBI" id="CHEBI:49883"/>
        <note>4Fe-4S-S-AdoMet</note>
    </ligand>
</feature>
<dbReference type="GO" id="GO:0051537">
    <property type="term" value="F:2 iron, 2 sulfur cluster binding"/>
    <property type="evidence" value="ECO:0007669"/>
    <property type="project" value="UniProtKB-KW"/>
</dbReference>
<dbReference type="Pfam" id="PF06968">
    <property type="entry name" value="BATS"/>
    <property type="match status" value="1"/>
</dbReference>
<evidence type="ECO:0000256" key="10">
    <source>
        <dbReference type="ARBA" id="ARBA00023004"/>
    </source>
</evidence>
<feature type="domain" description="Radical SAM core" evidence="15">
    <location>
        <begin position="46"/>
        <end position="273"/>
    </location>
</feature>
<dbReference type="PIRSF" id="PIRSF001619">
    <property type="entry name" value="Biotin_synth"/>
    <property type="match status" value="1"/>
</dbReference>
<dbReference type="SFLD" id="SFLDS00029">
    <property type="entry name" value="Radical_SAM"/>
    <property type="match status" value="1"/>
</dbReference>
<dbReference type="PANTHER" id="PTHR22976:SF2">
    <property type="entry name" value="BIOTIN SYNTHASE, MITOCHONDRIAL"/>
    <property type="match status" value="1"/>
</dbReference>
<dbReference type="HAMAP" id="MF_01694">
    <property type="entry name" value="BioB"/>
    <property type="match status" value="1"/>
</dbReference>
<dbReference type="CDD" id="cd01335">
    <property type="entry name" value="Radical_SAM"/>
    <property type="match status" value="1"/>
</dbReference>